<accession>A0A0F9SZ52</accession>
<sequence length="147" mass="16697">MKEFEVNYMPEWAVENNRKDGSSVRVIKYHDSDVQATLINGDEVVAESPKITIVFSYPLSGKFELEFKALNDSFFTRKDFWRAVYEGYLKIYGEEDTAVGPTCNIPGMLNRAVSEGPYGIWGHHIGDLYLEGVREISPNKFELSMGS</sequence>
<dbReference type="PANTHER" id="PTHR37515">
    <property type="entry name" value="YALI0C09240P"/>
    <property type="match status" value="1"/>
</dbReference>
<evidence type="ECO:0000313" key="1">
    <source>
        <dbReference type="EMBL" id="KKN34533.1"/>
    </source>
</evidence>
<dbReference type="EMBL" id="LAZR01002099">
    <property type="protein sequence ID" value="KKN34533.1"/>
    <property type="molecule type" value="Genomic_DNA"/>
</dbReference>
<reference evidence="1" key="1">
    <citation type="journal article" date="2015" name="Nature">
        <title>Complex archaea that bridge the gap between prokaryotes and eukaryotes.</title>
        <authorList>
            <person name="Spang A."/>
            <person name="Saw J.H."/>
            <person name="Jorgensen S.L."/>
            <person name="Zaremba-Niedzwiedzka K."/>
            <person name="Martijn J."/>
            <person name="Lind A.E."/>
            <person name="van Eijk R."/>
            <person name="Schleper C."/>
            <person name="Guy L."/>
            <person name="Ettema T.J."/>
        </authorList>
    </citation>
    <scope>NUCLEOTIDE SEQUENCE</scope>
</reference>
<protein>
    <submittedName>
        <fullName evidence="1">Uncharacterized protein</fullName>
    </submittedName>
</protein>
<comment type="caution">
    <text evidence="1">The sequence shown here is derived from an EMBL/GenBank/DDBJ whole genome shotgun (WGS) entry which is preliminary data.</text>
</comment>
<dbReference type="AlphaFoldDB" id="A0A0F9SZ52"/>
<proteinExistence type="predicted"/>
<dbReference type="PANTHER" id="PTHR37515:SF2">
    <property type="entry name" value="YALI0C09240P"/>
    <property type="match status" value="1"/>
</dbReference>
<gene>
    <name evidence="1" type="ORF">LCGC14_0792830</name>
</gene>
<organism evidence="1">
    <name type="scientific">marine sediment metagenome</name>
    <dbReference type="NCBI Taxonomy" id="412755"/>
    <lineage>
        <taxon>unclassified sequences</taxon>
        <taxon>metagenomes</taxon>
        <taxon>ecological metagenomes</taxon>
    </lineage>
</organism>
<name>A0A0F9SZ52_9ZZZZ</name>